<dbReference type="Pfam" id="PF00300">
    <property type="entry name" value="His_Phos_1"/>
    <property type="match status" value="1"/>
</dbReference>
<reference evidence="3 4" key="1">
    <citation type="submission" date="2018-08" db="EMBL/GenBank/DDBJ databases">
        <title>Genome Lactobacillus garii FI11369.</title>
        <authorList>
            <person name="Diaz M."/>
            <person name="Narbad A."/>
        </authorList>
    </citation>
    <scope>NUCLEOTIDE SEQUENCE [LARGE SCALE GENOMIC DNA]</scope>
    <source>
        <strain evidence="3 4">FI11369</strain>
    </source>
</reference>
<dbReference type="GO" id="GO:0005829">
    <property type="term" value="C:cytosol"/>
    <property type="evidence" value="ECO:0007669"/>
    <property type="project" value="TreeGrafter"/>
</dbReference>
<evidence type="ECO:0000313" key="3">
    <source>
        <dbReference type="EMBL" id="RRK10164.1"/>
    </source>
</evidence>
<comment type="caution">
    <text evidence="3">The sequence shown here is derived from an EMBL/GenBank/DDBJ whole genome shotgun (WGS) entry which is preliminary data.</text>
</comment>
<dbReference type="SMART" id="SM00855">
    <property type="entry name" value="PGAM"/>
    <property type="match status" value="1"/>
</dbReference>
<evidence type="ECO:0000256" key="1">
    <source>
        <dbReference type="ARBA" id="ARBA00022801"/>
    </source>
</evidence>
<keyword evidence="4" id="KW-1185">Reference proteome</keyword>
<sequence>MRIYLVRHGVTEFNSSHRFQGGQVNSPLLTEGVERAKQLGKYLADQQFTSVFSSPQGRALDTAKLILNERVTSPEITIVPDLREFEFGIWDGKPEQLVMDNPQYDYLIREPDKYNPKLAGGGETYDNFLSRTTKVIKAIVQNEGPNNSNSVLVVSHGNVISMTVKYLLGVPFANLRQDICHSDSGDTLKTAGHGIVDNDSLTVIETIDNETFKLKVWNKVIPLNSK</sequence>
<feature type="binding site" evidence="2">
    <location>
        <begin position="7"/>
        <end position="14"/>
    </location>
    <ligand>
        <name>substrate</name>
    </ligand>
</feature>
<dbReference type="RefSeq" id="WP_125072543.1">
    <property type="nucleotide sequence ID" value="NZ_QWZQ01000027.1"/>
</dbReference>
<dbReference type="InterPro" id="IPR029033">
    <property type="entry name" value="His_PPase_superfam"/>
</dbReference>
<name>A0A3R8KE34_9LACO</name>
<dbReference type="Proteomes" id="UP000283633">
    <property type="component" value="Unassembled WGS sequence"/>
</dbReference>
<evidence type="ECO:0000256" key="2">
    <source>
        <dbReference type="PIRSR" id="PIRSR613078-2"/>
    </source>
</evidence>
<protein>
    <submittedName>
        <fullName evidence="3">Histidine phosphatase family protein</fullName>
    </submittedName>
</protein>
<dbReference type="GO" id="GO:0045820">
    <property type="term" value="P:negative regulation of glycolytic process"/>
    <property type="evidence" value="ECO:0007669"/>
    <property type="project" value="TreeGrafter"/>
</dbReference>
<keyword evidence="1" id="KW-0378">Hydrolase</keyword>
<dbReference type="CDD" id="cd07067">
    <property type="entry name" value="HP_PGM_like"/>
    <property type="match status" value="1"/>
</dbReference>
<feature type="binding site" evidence="2">
    <location>
        <position position="58"/>
    </location>
    <ligand>
        <name>substrate</name>
    </ligand>
</feature>
<dbReference type="Gene3D" id="3.40.50.1240">
    <property type="entry name" value="Phosphoglycerate mutase-like"/>
    <property type="match status" value="1"/>
</dbReference>
<proteinExistence type="predicted"/>
<dbReference type="EMBL" id="QWZQ01000027">
    <property type="protein sequence ID" value="RRK10164.1"/>
    <property type="molecule type" value="Genomic_DNA"/>
</dbReference>
<dbReference type="InterPro" id="IPR051695">
    <property type="entry name" value="Phosphoglycerate_Mutase"/>
</dbReference>
<accession>A0A3R8KE34</accession>
<dbReference type="AlphaFoldDB" id="A0A3R8KE34"/>
<organism evidence="3 4">
    <name type="scientific">Lactiplantibacillus garii</name>
    <dbReference type="NCBI Taxonomy" id="2306423"/>
    <lineage>
        <taxon>Bacteria</taxon>
        <taxon>Bacillati</taxon>
        <taxon>Bacillota</taxon>
        <taxon>Bacilli</taxon>
        <taxon>Lactobacillales</taxon>
        <taxon>Lactobacillaceae</taxon>
        <taxon>Lactiplantibacillus</taxon>
    </lineage>
</organism>
<dbReference type="InterPro" id="IPR013078">
    <property type="entry name" value="His_Pase_superF_clade-1"/>
</dbReference>
<dbReference type="PANTHER" id="PTHR46517">
    <property type="entry name" value="FRUCTOSE-2,6-BISPHOSPHATASE TIGAR"/>
    <property type="match status" value="1"/>
</dbReference>
<dbReference type="GO" id="GO:0004331">
    <property type="term" value="F:fructose-2,6-bisphosphate 2-phosphatase activity"/>
    <property type="evidence" value="ECO:0007669"/>
    <property type="project" value="TreeGrafter"/>
</dbReference>
<evidence type="ECO:0000313" key="4">
    <source>
        <dbReference type="Proteomes" id="UP000283633"/>
    </source>
</evidence>
<gene>
    <name evidence="3" type="ORF">D1831_08715</name>
</gene>
<dbReference type="GO" id="GO:0043456">
    <property type="term" value="P:regulation of pentose-phosphate shunt"/>
    <property type="evidence" value="ECO:0007669"/>
    <property type="project" value="TreeGrafter"/>
</dbReference>
<dbReference type="SUPFAM" id="SSF53254">
    <property type="entry name" value="Phosphoglycerate mutase-like"/>
    <property type="match status" value="1"/>
</dbReference>
<dbReference type="OrthoDB" id="9782128at2"/>
<dbReference type="PANTHER" id="PTHR46517:SF1">
    <property type="entry name" value="FRUCTOSE-2,6-BISPHOSPHATASE TIGAR"/>
    <property type="match status" value="1"/>
</dbReference>